<dbReference type="PANTHER" id="PTHR11012">
    <property type="entry name" value="PROTEIN KINASE-LIKE DOMAIN-CONTAINING"/>
    <property type="match status" value="1"/>
</dbReference>
<proteinExistence type="predicted"/>
<dbReference type="PANTHER" id="PTHR11012:SF56">
    <property type="entry name" value="CHK KINASE-LIKE DOMAIN-CONTAINING PROTEIN-RELATED"/>
    <property type="match status" value="1"/>
</dbReference>
<evidence type="ECO:0000313" key="2">
    <source>
        <dbReference type="EMBL" id="KRT85188.1"/>
    </source>
</evidence>
<feature type="non-terminal residue" evidence="2">
    <location>
        <position position="1"/>
    </location>
</feature>
<dbReference type="SMART" id="SM00587">
    <property type="entry name" value="CHK"/>
    <property type="match status" value="1"/>
</dbReference>
<dbReference type="InterPro" id="IPR011009">
    <property type="entry name" value="Kinase-like_dom_sf"/>
</dbReference>
<dbReference type="EMBL" id="LJIG01001752">
    <property type="protein sequence ID" value="KRT85188.1"/>
    <property type="molecule type" value="Genomic_DNA"/>
</dbReference>
<keyword evidence="3" id="KW-1185">Reference proteome</keyword>
<comment type="caution">
    <text evidence="2">The sequence shown here is derived from an EMBL/GenBank/DDBJ whole genome shotgun (WGS) entry which is preliminary data.</text>
</comment>
<evidence type="ECO:0000259" key="1">
    <source>
        <dbReference type="SMART" id="SM00587"/>
    </source>
</evidence>
<sequence length="192" mass="22493">KYHEKLKNITEGDITERCLASWRRHPGEFSVINHGDSWVNNMMFCYDEKGKPRDCKYLDYQLCLYTSPAIDLHYFISTSLADDVIQDMNHLLDFYYIRLLMTLNKLKCNLKQIPSLKEFKDDFRRRSFYGLGTIVTVSSLVKADSRSDATFDEILSPNAPEKGFRYHCYNNNAFKNAVIRLLPIYEKLGVFC</sequence>
<reference evidence="2 3" key="1">
    <citation type="submission" date="2015-09" db="EMBL/GenBank/DDBJ databases">
        <title>Draft genome of the scarab beetle Oryctes borbonicus.</title>
        <authorList>
            <person name="Meyer J.M."/>
            <person name="Markov G.V."/>
            <person name="Baskaran P."/>
            <person name="Herrmann M."/>
            <person name="Sommer R.J."/>
            <person name="Roedelsperger C."/>
        </authorList>
    </citation>
    <scope>NUCLEOTIDE SEQUENCE [LARGE SCALE GENOMIC DNA]</scope>
    <source>
        <strain evidence="2">OB123</strain>
        <tissue evidence="2">Whole animal</tissue>
    </source>
</reference>
<dbReference type="Pfam" id="PF02958">
    <property type="entry name" value="EcKL"/>
    <property type="match status" value="1"/>
</dbReference>
<dbReference type="InterPro" id="IPR004119">
    <property type="entry name" value="EcKL"/>
</dbReference>
<dbReference type="InterPro" id="IPR015897">
    <property type="entry name" value="CHK_kinase-like"/>
</dbReference>
<organism evidence="2 3">
    <name type="scientific">Oryctes borbonicus</name>
    <dbReference type="NCBI Taxonomy" id="1629725"/>
    <lineage>
        <taxon>Eukaryota</taxon>
        <taxon>Metazoa</taxon>
        <taxon>Ecdysozoa</taxon>
        <taxon>Arthropoda</taxon>
        <taxon>Hexapoda</taxon>
        <taxon>Insecta</taxon>
        <taxon>Pterygota</taxon>
        <taxon>Neoptera</taxon>
        <taxon>Endopterygota</taxon>
        <taxon>Coleoptera</taxon>
        <taxon>Polyphaga</taxon>
        <taxon>Scarabaeiformia</taxon>
        <taxon>Scarabaeidae</taxon>
        <taxon>Dynastinae</taxon>
        <taxon>Oryctes</taxon>
    </lineage>
</organism>
<dbReference type="AlphaFoldDB" id="A0A0T6BD04"/>
<dbReference type="OrthoDB" id="8250698at2759"/>
<name>A0A0T6BD04_9SCAR</name>
<accession>A0A0T6BD04</accession>
<dbReference type="Gene3D" id="3.90.1200.10">
    <property type="match status" value="1"/>
</dbReference>
<evidence type="ECO:0000313" key="3">
    <source>
        <dbReference type="Proteomes" id="UP000051574"/>
    </source>
</evidence>
<dbReference type="Proteomes" id="UP000051574">
    <property type="component" value="Unassembled WGS sequence"/>
</dbReference>
<gene>
    <name evidence="2" type="ORF">AMK59_1204</name>
</gene>
<dbReference type="SUPFAM" id="SSF56112">
    <property type="entry name" value="Protein kinase-like (PK-like)"/>
    <property type="match status" value="1"/>
</dbReference>
<protein>
    <recommendedName>
        <fullName evidence="1">CHK kinase-like domain-containing protein</fullName>
    </recommendedName>
</protein>
<feature type="domain" description="CHK kinase-like" evidence="1">
    <location>
        <begin position="1"/>
        <end position="105"/>
    </location>
</feature>